<accession>A0A139AWL8</accession>
<comment type="subcellular location">
    <subcellularLocation>
        <location evidence="2">Secreted</location>
    </subcellularLocation>
</comment>
<keyword evidence="4" id="KW-0964">Secreted</keyword>
<gene>
    <name evidence="12" type="ORF">M427DRAFT_130676</name>
</gene>
<keyword evidence="9" id="KW-0012">Acyltransferase</keyword>
<dbReference type="EC" id="3.4.-.-" evidence="10"/>
<proteinExistence type="inferred from homology"/>
<dbReference type="InterPro" id="IPR007484">
    <property type="entry name" value="Peptidase_M28"/>
</dbReference>
<dbReference type="FunFam" id="3.40.630.10:FF:000029">
    <property type="entry name" value="Glutaminyl-peptide cyclotransferase"/>
    <property type="match status" value="1"/>
</dbReference>
<sequence length="350" mass="38692">MYYSTSPIWKYSQKRKLSDSVLHRLLSAPAELSRFDPNEPSSLIAPILVPRISGTSSNAKVKNYIADFFRDRLKGSWSVEEDSFEDTTPYGKKRFTNVIATKDPSARRRVVLAAHFDSKYFENFDFYAATDSAAPCAILLDVAAHLDPHLDARSKRGVPEVTLQFIFFDGEEAFKDWTATDSIYGSRHLAAKWESEPGPGGAGGSVLDSIEVFVLLDLLGSPNPHIHNYFDATAAAYGRMQDAQRRVEAKARSLAAARGMSYAAVPQFFVDDASAVANYGVADDHVPFLTRGVPILHLIPVPFPSVWHTERDNANALDTLTMDGWSRVMRVWAAEEIGLGGGMSNVMKHT</sequence>
<dbReference type="OMA" id="THWAYQK"/>
<organism evidence="12 13">
    <name type="scientific">Gonapodya prolifera (strain JEL478)</name>
    <name type="common">Monoblepharis prolifera</name>
    <dbReference type="NCBI Taxonomy" id="1344416"/>
    <lineage>
        <taxon>Eukaryota</taxon>
        <taxon>Fungi</taxon>
        <taxon>Fungi incertae sedis</taxon>
        <taxon>Chytridiomycota</taxon>
        <taxon>Chytridiomycota incertae sedis</taxon>
        <taxon>Monoblepharidomycetes</taxon>
        <taxon>Monoblepharidales</taxon>
        <taxon>Gonapodyaceae</taxon>
        <taxon>Gonapodya</taxon>
    </lineage>
</organism>
<dbReference type="AlphaFoldDB" id="A0A139AWL8"/>
<keyword evidence="10" id="KW-0378">Hydrolase</keyword>
<dbReference type="Proteomes" id="UP000070544">
    <property type="component" value="Unassembled WGS sequence"/>
</dbReference>
<keyword evidence="7 10" id="KW-0862">Zinc</keyword>
<comment type="similarity">
    <text evidence="10">Belongs to the peptidase M28 family.</text>
</comment>
<evidence type="ECO:0000256" key="2">
    <source>
        <dbReference type="ARBA" id="ARBA00004613"/>
    </source>
</evidence>
<evidence type="ECO:0000259" key="11">
    <source>
        <dbReference type="Pfam" id="PF04389"/>
    </source>
</evidence>
<evidence type="ECO:0000256" key="7">
    <source>
        <dbReference type="ARBA" id="ARBA00022833"/>
    </source>
</evidence>
<keyword evidence="8" id="KW-1015">Disulfide bond</keyword>
<keyword evidence="13" id="KW-1185">Reference proteome</keyword>
<evidence type="ECO:0000256" key="8">
    <source>
        <dbReference type="ARBA" id="ARBA00023157"/>
    </source>
</evidence>
<evidence type="ECO:0000256" key="4">
    <source>
        <dbReference type="ARBA" id="ARBA00022525"/>
    </source>
</evidence>
<dbReference type="GO" id="GO:0016603">
    <property type="term" value="F:glutaminyl-peptide cyclotransferase activity"/>
    <property type="evidence" value="ECO:0007669"/>
    <property type="project" value="UniProtKB-EC"/>
</dbReference>
<reference evidence="12 13" key="1">
    <citation type="journal article" date="2015" name="Genome Biol. Evol.">
        <title>Phylogenomic analyses indicate that early fungi evolved digesting cell walls of algal ancestors of land plants.</title>
        <authorList>
            <person name="Chang Y."/>
            <person name="Wang S."/>
            <person name="Sekimoto S."/>
            <person name="Aerts A.L."/>
            <person name="Choi C."/>
            <person name="Clum A."/>
            <person name="LaButti K.M."/>
            <person name="Lindquist E.A."/>
            <person name="Yee Ngan C."/>
            <person name="Ohm R.A."/>
            <person name="Salamov A.A."/>
            <person name="Grigoriev I.V."/>
            <person name="Spatafora J.W."/>
            <person name="Berbee M.L."/>
        </authorList>
    </citation>
    <scope>NUCLEOTIDE SEQUENCE [LARGE SCALE GENOMIC DNA]</scope>
    <source>
        <strain evidence="12 13">JEL478</strain>
    </source>
</reference>
<dbReference type="PANTHER" id="PTHR12283:SF6">
    <property type="entry name" value="GLUTAMINYL-PEPTIDE CYCLOTRANSFERASE-RELATED"/>
    <property type="match status" value="1"/>
</dbReference>
<protein>
    <recommendedName>
        <fullName evidence="10">Peptide hydrolase</fullName>
        <ecNumber evidence="10">3.4.-.-</ecNumber>
    </recommendedName>
</protein>
<keyword evidence="10" id="KW-0645">Protease</keyword>
<evidence type="ECO:0000256" key="6">
    <source>
        <dbReference type="ARBA" id="ARBA00022723"/>
    </source>
</evidence>
<dbReference type="SUPFAM" id="SSF53187">
    <property type="entry name" value="Zn-dependent exopeptidases"/>
    <property type="match status" value="1"/>
</dbReference>
<dbReference type="Gene3D" id="3.40.630.10">
    <property type="entry name" value="Zn peptidases"/>
    <property type="match status" value="1"/>
</dbReference>
<evidence type="ECO:0000256" key="9">
    <source>
        <dbReference type="ARBA" id="ARBA00023315"/>
    </source>
</evidence>
<dbReference type="InterPro" id="IPR037457">
    <property type="entry name" value="M28_QC"/>
</dbReference>
<dbReference type="GO" id="GO:0008233">
    <property type="term" value="F:peptidase activity"/>
    <property type="evidence" value="ECO:0007669"/>
    <property type="project" value="UniProtKB-KW"/>
</dbReference>
<name>A0A139AWL8_GONPJ</name>
<evidence type="ECO:0000256" key="3">
    <source>
        <dbReference type="ARBA" id="ARBA00006014"/>
    </source>
</evidence>
<dbReference type="OrthoDB" id="3907302at2759"/>
<dbReference type="GO" id="GO:0005576">
    <property type="term" value="C:extracellular region"/>
    <property type="evidence" value="ECO:0007669"/>
    <property type="project" value="UniProtKB-SubCell"/>
</dbReference>
<evidence type="ECO:0000313" key="12">
    <source>
        <dbReference type="EMBL" id="KXS21099.1"/>
    </source>
</evidence>
<keyword evidence="5" id="KW-0808">Transferase</keyword>
<evidence type="ECO:0000256" key="10">
    <source>
        <dbReference type="RuleBase" id="RU361240"/>
    </source>
</evidence>
<dbReference type="Pfam" id="PF04389">
    <property type="entry name" value="Peptidase_M28"/>
    <property type="match status" value="1"/>
</dbReference>
<evidence type="ECO:0000313" key="13">
    <source>
        <dbReference type="Proteomes" id="UP000070544"/>
    </source>
</evidence>
<evidence type="ECO:0000256" key="1">
    <source>
        <dbReference type="ARBA" id="ARBA00000001"/>
    </source>
</evidence>
<dbReference type="CDD" id="cd03880">
    <property type="entry name" value="M28_QC_like"/>
    <property type="match status" value="1"/>
</dbReference>
<dbReference type="GO" id="GO:0008270">
    <property type="term" value="F:zinc ion binding"/>
    <property type="evidence" value="ECO:0007669"/>
    <property type="project" value="TreeGrafter"/>
</dbReference>
<comment type="similarity">
    <text evidence="3">Belongs to the glutaminyl-peptide cyclotransferase family.</text>
</comment>
<comment type="catalytic activity">
    <reaction evidence="1">
        <text>N-terminal L-glutaminyl-[peptide] = N-terminal 5-oxo-L-prolyl-[peptide] + NH4(+)</text>
        <dbReference type="Rhea" id="RHEA:23652"/>
        <dbReference type="Rhea" id="RHEA-COMP:11736"/>
        <dbReference type="Rhea" id="RHEA-COMP:11846"/>
        <dbReference type="ChEBI" id="CHEBI:28938"/>
        <dbReference type="ChEBI" id="CHEBI:64722"/>
        <dbReference type="ChEBI" id="CHEBI:87215"/>
        <dbReference type="EC" id="2.3.2.5"/>
    </reaction>
</comment>
<dbReference type="GO" id="GO:0006508">
    <property type="term" value="P:proteolysis"/>
    <property type="evidence" value="ECO:0007669"/>
    <property type="project" value="UniProtKB-KW"/>
</dbReference>
<dbReference type="EMBL" id="KQ965733">
    <property type="protein sequence ID" value="KXS21099.1"/>
    <property type="molecule type" value="Genomic_DNA"/>
</dbReference>
<keyword evidence="6 10" id="KW-0479">Metal-binding</keyword>
<feature type="domain" description="Peptidase M28" evidence="11">
    <location>
        <begin position="97"/>
        <end position="331"/>
    </location>
</feature>
<dbReference type="PANTHER" id="PTHR12283">
    <property type="entry name" value="GLUTAMINYL-PEPTIDE CYCLOTRANSFERASE"/>
    <property type="match status" value="1"/>
</dbReference>
<evidence type="ECO:0000256" key="5">
    <source>
        <dbReference type="ARBA" id="ARBA00022679"/>
    </source>
</evidence>
<dbReference type="InterPro" id="IPR040234">
    <property type="entry name" value="QC/QCL"/>
</dbReference>